<dbReference type="SUPFAM" id="SSF56672">
    <property type="entry name" value="DNA/RNA polymerases"/>
    <property type="match status" value="1"/>
</dbReference>
<name>A0ABD0PHX2_CIRMR</name>
<dbReference type="Pfam" id="PF03732">
    <property type="entry name" value="Retrotrans_gag"/>
    <property type="match status" value="1"/>
</dbReference>
<dbReference type="PANTHER" id="PTHR15503">
    <property type="entry name" value="LDOC1 RELATED"/>
    <property type="match status" value="1"/>
</dbReference>
<evidence type="ECO:0000313" key="4">
    <source>
        <dbReference type="Proteomes" id="UP001529510"/>
    </source>
</evidence>
<protein>
    <recommendedName>
        <fullName evidence="2">Retrotransposon gag domain-containing protein</fullName>
    </recommendedName>
</protein>
<dbReference type="EMBL" id="JAMKFB020000016">
    <property type="protein sequence ID" value="KAL0172848.1"/>
    <property type="molecule type" value="Genomic_DNA"/>
</dbReference>
<comment type="caution">
    <text evidence="3">The sequence shown here is derived from an EMBL/GenBank/DDBJ whole genome shotgun (WGS) entry which is preliminary data.</text>
</comment>
<keyword evidence="4" id="KW-1185">Reference proteome</keyword>
<feature type="region of interest" description="Disordered" evidence="1">
    <location>
        <begin position="57"/>
        <end position="85"/>
    </location>
</feature>
<dbReference type="AlphaFoldDB" id="A0ABD0PHX2"/>
<feature type="region of interest" description="Disordered" evidence="1">
    <location>
        <begin position="249"/>
        <end position="275"/>
    </location>
</feature>
<dbReference type="PANTHER" id="PTHR15503:SF36">
    <property type="entry name" value="RETROTRANSPOSON GAG-LIKE PROTEIN 5"/>
    <property type="match status" value="1"/>
</dbReference>
<dbReference type="InterPro" id="IPR005162">
    <property type="entry name" value="Retrotrans_gag_dom"/>
</dbReference>
<sequence length="586" mass="64005">MDSAEDTEVRRAIVQQGILLGRQQEEINASHQAVTNITQQLVVISQRLDQIQISPPAVPAAAAPAEETPTSRRSEPRLNPPAPYAGEPTSCRSFLSQCSLTFSLQPSCFPTESSKVAFVIMHLTGVAREWGTAMWDNESECCTSFTDFSKELRKVFDRSALGNEAARALSLLRQGTRSVSDYAIEFRTLASSSGWNDKALWDHFLHGLSERIKDEIYSLELPTTLDGLVELATRVDFRLTLRSQHLCTDTMHESSDPSPGAKGATPPRLGFSEEEPMQIGRAHLTARERRHRIANGLCLYCAEAGHVVTSCPHRKQPPSGGWSRTVSVTAALLPSGGRTTLQAVVQPGGVNHPVVALIDSGAEGDFMDIELAKSWNIPVFPLDNAVSASTLCGTPLTKITSVTGLVHLTTSGNYIEEICFLLIHSPSAPIVLGHTWLTKHNSLIDWAHHMVVEWSPFCLSQCLVSASPSLMPDSVLQEEPVDLVNVPEAYHDLRAVFSKSRASSLPPHRPYDCAIDLLPGTSPPKGRLYLVSGPEREAMEKYINDSLLAGIIRPSSSPAGAGFFFVEKKDGLLRPCIDYRGLNDIK</sequence>
<reference evidence="3 4" key="1">
    <citation type="submission" date="2024-05" db="EMBL/GenBank/DDBJ databases">
        <title>Genome sequencing and assembly of Indian major carp, Cirrhinus mrigala (Hamilton, 1822).</title>
        <authorList>
            <person name="Mohindra V."/>
            <person name="Chowdhury L.M."/>
            <person name="Lal K."/>
            <person name="Jena J.K."/>
        </authorList>
    </citation>
    <scope>NUCLEOTIDE SEQUENCE [LARGE SCALE GENOMIC DNA]</scope>
    <source>
        <strain evidence="3">CM1030</strain>
        <tissue evidence="3">Blood</tissue>
    </source>
</reference>
<evidence type="ECO:0000313" key="3">
    <source>
        <dbReference type="EMBL" id="KAL0172848.1"/>
    </source>
</evidence>
<gene>
    <name evidence="3" type="ORF">M9458_033159</name>
</gene>
<evidence type="ECO:0000256" key="1">
    <source>
        <dbReference type="SAM" id="MobiDB-lite"/>
    </source>
</evidence>
<dbReference type="CDD" id="cd00303">
    <property type="entry name" value="retropepsin_like"/>
    <property type="match status" value="1"/>
</dbReference>
<proteinExistence type="predicted"/>
<dbReference type="InterPro" id="IPR032567">
    <property type="entry name" value="RTL1-rel"/>
</dbReference>
<evidence type="ECO:0000259" key="2">
    <source>
        <dbReference type="Pfam" id="PF03732"/>
    </source>
</evidence>
<dbReference type="InterPro" id="IPR036875">
    <property type="entry name" value="Znf_CCHC_sf"/>
</dbReference>
<accession>A0ABD0PHX2</accession>
<dbReference type="Gene3D" id="3.10.10.10">
    <property type="entry name" value="HIV Type 1 Reverse Transcriptase, subunit A, domain 1"/>
    <property type="match status" value="1"/>
</dbReference>
<dbReference type="Proteomes" id="UP001529510">
    <property type="component" value="Unassembled WGS sequence"/>
</dbReference>
<feature type="non-terminal residue" evidence="3">
    <location>
        <position position="586"/>
    </location>
</feature>
<dbReference type="SUPFAM" id="SSF50630">
    <property type="entry name" value="Acid proteases"/>
    <property type="match status" value="1"/>
</dbReference>
<dbReference type="SUPFAM" id="SSF57756">
    <property type="entry name" value="Retrovirus zinc finger-like domains"/>
    <property type="match status" value="1"/>
</dbReference>
<feature type="domain" description="Retrotransposon gag" evidence="2">
    <location>
        <begin position="118"/>
        <end position="209"/>
    </location>
</feature>
<dbReference type="InterPro" id="IPR021109">
    <property type="entry name" value="Peptidase_aspartic_dom_sf"/>
</dbReference>
<organism evidence="3 4">
    <name type="scientific">Cirrhinus mrigala</name>
    <name type="common">Mrigala</name>
    <dbReference type="NCBI Taxonomy" id="683832"/>
    <lineage>
        <taxon>Eukaryota</taxon>
        <taxon>Metazoa</taxon>
        <taxon>Chordata</taxon>
        <taxon>Craniata</taxon>
        <taxon>Vertebrata</taxon>
        <taxon>Euteleostomi</taxon>
        <taxon>Actinopterygii</taxon>
        <taxon>Neopterygii</taxon>
        <taxon>Teleostei</taxon>
        <taxon>Ostariophysi</taxon>
        <taxon>Cypriniformes</taxon>
        <taxon>Cyprinidae</taxon>
        <taxon>Labeoninae</taxon>
        <taxon>Labeonini</taxon>
        <taxon>Cirrhinus</taxon>
    </lineage>
</organism>
<dbReference type="Gene3D" id="2.40.70.10">
    <property type="entry name" value="Acid Proteases"/>
    <property type="match status" value="1"/>
</dbReference>
<dbReference type="InterPro" id="IPR043502">
    <property type="entry name" value="DNA/RNA_pol_sf"/>
</dbReference>